<keyword evidence="8" id="KW-0067">ATP-binding</keyword>
<evidence type="ECO:0000256" key="8">
    <source>
        <dbReference type="ARBA" id="ARBA00022840"/>
    </source>
</evidence>
<proteinExistence type="inferred from homology"/>
<dbReference type="GO" id="GO:0034511">
    <property type="term" value="F:U3 snoRNA binding"/>
    <property type="evidence" value="ECO:0007669"/>
    <property type="project" value="TreeGrafter"/>
</dbReference>
<dbReference type="GO" id="GO:0005654">
    <property type="term" value="C:nucleoplasm"/>
    <property type="evidence" value="ECO:0007669"/>
    <property type="project" value="UniProtKB-ARBA"/>
</dbReference>
<feature type="compositionally biased region" description="Acidic residues" evidence="16">
    <location>
        <begin position="886"/>
        <end position="895"/>
    </location>
</feature>
<organism evidence="19 20">
    <name type="scientific">Hemibagrus guttatus</name>
    <dbReference type="NCBI Taxonomy" id="175788"/>
    <lineage>
        <taxon>Eukaryota</taxon>
        <taxon>Metazoa</taxon>
        <taxon>Chordata</taxon>
        <taxon>Craniata</taxon>
        <taxon>Vertebrata</taxon>
        <taxon>Euteleostomi</taxon>
        <taxon>Actinopterygii</taxon>
        <taxon>Neopterygii</taxon>
        <taxon>Teleostei</taxon>
        <taxon>Ostariophysi</taxon>
        <taxon>Siluriformes</taxon>
        <taxon>Bagridae</taxon>
        <taxon>Hemibagrus</taxon>
    </lineage>
</organism>
<comment type="similarity">
    <text evidence="2">Belongs to the paired homeobox family.</text>
</comment>
<sequence>MWSDSIVGKDGASQASKIAGRRKRTSFTKEHLELLRMAFSVDPYPGISVRESLSQATGLPESRIQVWFQNKRARTLKNRANRTSPQPEATSSMPSPFLPPHMVGVKESRQPAFNVSQPQMREDDLRGVKMEEKEQKRHQHKQSGPKAEKKKKKRRDQGAEQDERKRNPKAFAVHSAVRMARTFHRTQDIKTKKHHIPLVDRTPLEPPPVVVVVMGPPKVGKSTLIRCLIKNYTRQKLSDICGPVTIVSGKKRRLTFIECNNDINTMIDLAKVADLVLMLIDASFGFEMETFEFLNICQVHGFPRVMGVLTHLDSFKNNKSLNKTKKRLKHRFWTEVYQGAKLFYLSGMVYGEYQTQEVRNLGRFISVMKFRPLVWQTSHPYVVADRMEDLTDPEAIRLDPKCDRTVSLYGYLRGTFLKNKGQVHIPGVGDFSVSDISFLPDPCPLPEELKKRALNEKERLLYAPMSGVGGVVYDKDAVYIDMPVGHVKQDQEEVRPATELMQSLMGTQATLDAKIAASKVSLFTGTAALTPEEVQEKSSEKEGPVESRVWDPETQRERRKAVFTDETEKDNDEIDEEESDEGESEEEDEEEELVEDEEEELVEDEEEELVEEEEEELVEEEEEEDGGNESKLDKSEVAKGDKKKIKEAAPPLKRQKLEENGKEDRFVIEMPAFADSDDDLEKSDEEESDDDDDDDDDEEEEEMEKEKQKPQKRSSAPPDSGHCSEEDGDDEGEEVQEEGDSAKQKMTDDDEEEEEEEMMAAEDEDELGSATAGALRWKDDLARKAMEAYRRRQRATPNLRKLVYGTMVEEEEENAEEEELGGLFRVSRPEKSKKVRADAVDCSRFQPDASHGWDQEEMLASIRDCFVTGKWEEDKDAATLLKEDEMYGDFEDLETGEVHKANPEKDDDEENEEEEEAPKLVKVDDDEAQKNKRLEKKRRLKERFNAEYDDGDATYFDDLKEEMQKQAELNRAEFEDMDDETRVQYEGFRPGMYVRLEIPSLPCEFVTNFDPHYPVIVGALGASEGNIGYLQMRLKKHRWYNRILKTRDPLILSLGWRRFQTIPLYHIEDHNGRHRLLKYTPEHMHCGASIWGPITPQGTGFLAVQSVAGTQANFRIAATGVVLDLDKSVTIVKKLKLIGYPYKIFKNTCFVQGMFNTVLEVAKFEGTSIRTVSGIKGQIKKALRTPTGTFRATFEDRLLMSDVVFLRSWYPVTVPQLYNPVTSLLMPVGQKDKWTGMRTLGQLKHDLGIRNQPNQDSLYKPIVRQKRHFNPLHIPKELQKALPFKSKPKRQEAMGKVPRDLQRPVVIREPHERKVAALLNALSTVHSHKTKKAQAEQHMKHKEFLKKKEKLEAEKLKRQKEERKKPKLFIKLKDFRLNTHLCNWSLDFLKPPMVRINDCISTLSLSTGAPQGCVLSPLLYLFTHNKVTKYSSNVISRFADDRTI</sequence>
<evidence type="ECO:0000256" key="13">
    <source>
        <dbReference type="ARBA" id="ARBA00049117"/>
    </source>
</evidence>
<feature type="compositionally biased region" description="Basic and acidic residues" evidence="16">
    <location>
        <begin position="655"/>
        <end position="667"/>
    </location>
</feature>
<feature type="compositionally biased region" description="Acidic residues" evidence="16">
    <location>
        <begin position="565"/>
        <end position="627"/>
    </location>
</feature>
<dbReference type="InterPro" id="IPR030387">
    <property type="entry name" value="G_Bms1/Tsr1_dom"/>
</dbReference>
<dbReference type="Pfam" id="PF00046">
    <property type="entry name" value="Homeodomain"/>
    <property type="match status" value="1"/>
</dbReference>
<dbReference type="InterPro" id="IPR037875">
    <property type="entry name" value="Bms1_N"/>
</dbReference>
<dbReference type="GO" id="GO:0000479">
    <property type="term" value="P:endonucleolytic cleavage of tricistronic rRNA transcript (SSU-rRNA, 5.8S rRNA, LSU-rRNA)"/>
    <property type="evidence" value="ECO:0007669"/>
    <property type="project" value="TreeGrafter"/>
</dbReference>
<dbReference type="CDD" id="cd01882">
    <property type="entry name" value="BMS1"/>
    <property type="match status" value="1"/>
</dbReference>
<evidence type="ECO:0000256" key="14">
    <source>
        <dbReference type="ARBA" id="ARBA00061391"/>
    </source>
</evidence>
<feature type="region of interest" description="Disordered" evidence="16">
    <location>
        <begin position="1"/>
        <end position="26"/>
    </location>
</feature>
<accession>A0AAE0QS90</accession>
<dbReference type="InterPro" id="IPR001356">
    <property type="entry name" value="HD"/>
</dbReference>
<dbReference type="EMBL" id="JAUCMX010000012">
    <property type="protein sequence ID" value="KAK3529526.1"/>
    <property type="molecule type" value="Genomic_DNA"/>
</dbReference>
<comment type="caution">
    <text evidence="19">The sequence shown here is derived from an EMBL/GenBank/DDBJ whole genome shotgun (WGS) entry which is preliminary data.</text>
</comment>
<evidence type="ECO:0000256" key="15">
    <source>
        <dbReference type="PROSITE-ProRule" id="PRU00108"/>
    </source>
</evidence>
<feature type="compositionally biased region" description="Acidic residues" evidence="16">
    <location>
        <begin position="726"/>
        <end position="739"/>
    </location>
</feature>
<keyword evidence="10" id="KW-0342">GTP-binding</keyword>
<name>A0AAE0QS90_9TELE</name>
<dbReference type="InterPro" id="IPR039761">
    <property type="entry name" value="Bms1/Tsr1"/>
</dbReference>
<evidence type="ECO:0000256" key="3">
    <source>
        <dbReference type="ARBA" id="ARBA00022473"/>
    </source>
</evidence>
<evidence type="ECO:0000313" key="19">
    <source>
        <dbReference type="EMBL" id="KAK3529526.1"/>
    </source>
</evidence>
<dbReference type="FunFam" id="3.40.50.300:FF:000105">
    <property type="entry name" value="BMS1 ribosome biogenesis factor"/>
    <property type="match status" value="1"/>
</dbReference>
<dbReference type="Pfam" id="PF04950">
    <property type="entry name" value="RIBIOP_C"/>
    <property type="match status" value="1"/>
</dbReference>
<feature type="compositionally biased region" description="Basic and acidic residues" evidence="16">
    <location>
        <begin position="534"/>
        <end position="563"/>
    </location>
</feature>
<keyword evidence="5" id="KW-0597">Phosphoprotein</keyword>
<keyword evidence="12 15" id="KW-0539">Nucleus</keyword>
<keyword evidence="20" id="KW-1185">Reference proteome</keyword>
<protein>
    <recommendedName>
        <fullName evidence="21">Bms1-type G domain-containing protein</fullName>
    </recommendedName>
</protein>
<feature type="region of interest" description="Disordered" evidence="16">
    <location>
        <begin position="75"/>
        <end position="103"/>
    </location>
</feature>
<dbReference type="SMART" id="SM00389">
    <property type="entry name" value="HOX"/>
    <property type="match status" value="1"/>
</dbReference>
<feature type="compositionally biased region" description="Acidic residues" evidence="16">
    <location>
        <begin position="748"/>
        <end position="767"/>
    </location>
</feature>
<dbReference type="GO" id="GO:0032040">
    <property type="term" value="C:small-subunit processome"/>
    <property type="evidence" value="ECO:0007669"/>
    <property type="project" value="UniProtKB-ARBA"/>
</dbReference>
<evidence type="ECO:0000256" key="2">
    <source>
        <dbReference type="ARBA" id="ARBA00005733"/>
    </source>
</evidence>
<dbReference type="InterPro" id="IPR009057">
    <property type="entry name" value="Homeodomain-like_sf"/>
</dbReference>
<dbReference type="GO" id="GO:0005524">
    <property type="term" value="F:ATP binding"/>
    <property type="evidence" value="ECO:0007669"/>
    <property type="project" value="UniProtKB-KW"/>
</dbReference>
<dbReference type="GO" id="GO:0005525">
    <property type="term" value="F:GTP binding"/>
    <property type="evidence" value="ECO:0007669"/>
    <property type="project" value="UniProtKB-KW"/>
</dbReference>
<dbReference type="GO" id="GO:0030686">
    <property type="term" value="C:90S preribosome"/>
    <property type="evidence" value="ECO:0007669"/>
    <property type="project" value="TreeGrafter"/>
</dbReference>
<evidence type="ECO:0000256" key="16">
    <source>
        <dbReference type="SAM" id="MobiDB-lite"/>
    </source>
</evidence>
<dbReference type="PANTHER" id="PTHR12858:SF2">
    <property type="entry name" value="RIBOSOME BIOGENESIS PROTEIN BMS1 HOMOLOG"/>
    <property type="match status" value="1"/>
</dbReference>
<feature type="region of interest" description="Disordered" evidence="16">
    <location>
        <begin position="531"/>
        <end position="774"/>
    </location>
</feature>
<dbReference type="Proteomes" id="UP001274896">
    <property type="component" value="Unassembled WGS sequence"/>
</dbReference>
<dbReference type="PROSITE" id="PS50071">
    <property type="entry name" value="HOMEOBOX_2"/>
    <property type="match status" value="1"/>
</dbReference>
<dbReference type="Pfam" id="PF08142">
    <property type="entry name" value="AARP2CN"/>
    <property type="match status" value="1"/>
</dbReference>
<dbReference type="GO" id="GO:0003924">
    <property type="term" value="F:GTPase activity"/>
    <property type="evidence" value="ECO:0007669"/>
    <property type="project" value="TreeGrafter"/>
</dbReference>
<reference evidence="19" key="1">
    <citation type="submission" date="2023-06" db="EMBL/GenBank/DDBJ databases">
        <title>Male Hemibagrus guttatus genome.</title>
        <authorList>
            <person name="Bian C."/>
        </authorList>
    </citation>
    <scope>NUCLEOTIDE SEQUENCE</scope>
    <source>
        <strain evidence="19">Male_cb2023</strain>
        <tissue evidence="19">Muscle</tissue>
    </source>
</reference>
<keyword evidence="6" id="KW-0547">Nucleotide-binding</keyword>
<keyword evidence="9 15" id="KW-0238">DNA-binding</keyword>
<keyword evidence="4" id="KW-0690">Ribosome biogenesis</keyword>
<dbReference type="SUPFAM" id="SSF52540">
    <property type="entry name" value="P-loop containing nucleoside triphosphate hydrolases"/>
    <property type="match status" value="1"/>
</dbReference>
<feature type="domain" description="Bms1-type G" evidence="18">
    <location>
        <begin position="206"/>
        <end position="371"/>
    </location>
</feature>
<feature type="compositionally biased region" description="Polar residues" evidence="16">
    <location>
        <begin position="81"/>
        <end position="94"/>
    </location>
</feature>
<evidence type="ECO:0000256" key="6">
    <source>
        <dbReference type="ARBA" id="ARBA00022741"/>
    </source>
</evidence>
<dbReference type="SUPFAM" id="SSF46689">
    <property type="entry name" value="Homeodomain-like"/>
    <property type="match status" value="1"/>
</dbReference>
<feature type="compositionally biased region" description="Acidic residues" evidence="16">
    <location>
        <begin position="905"/>
        <end position="916"/>
    </location>
</feature>
<evidence type="ECO:0000259" key="17">
    <source>
        <dbReference type="PROSITE" id="PS50071"/>
    </source>
</evidence>
<gene>
    <name evidence="19" type="ORF">QTP70_031962</name>
</gene>
<evidence type="ECO:0000256" key="7">
    <source>
        <dbReference type="ARBA" id="ARBA00022801"/>
    </source>
</evidence>
<comment type="similarity">
    <text evidence="14">Belongs to the TRAFAC class translation factor GTPase superfamily. Bms1-like GTPase family. BMS1 subfamily.</text>
</comment>
<feature type="region of interest" description="Disordered" evidence="16">
    <location>
        <begin position="131"/>
        <end position="171"/>
    </location>
</feature>
<dbReference type="GO" id="GO:0000462">
    <property type="term" value="P:maturation of SSU-rRNA from tricistronic rRNA transcript (SSU-rRNA, 5.8S rRNA, LSU-rRNA)"/>
    <property type="evidence" value="ECO:0007669"/>
    <property type="project" value="TreeGrafter"/>
</dbReference>
<evidence type="ECO:0000256" key="12">
    <source>
        <dbReference type="ARBA" id="ARBA00023242"/>
    </source>
</evidence>
<dbReference type="SMART" id="SM00785">
    <property type="entry name" value="AARP2CN"/>
    <property type="match status" value="1"/>
</dbReference>
<dbReference type="SMART" id="SM01362">
    <property type="entry name" value="DUF663"/>
    <property type="match status" value="1"/>
</dbReference>
<evidence type="ECO:0000256" key="9">
    <source>
        <dbReference type="ARBA" id="ARBA00023125"/>
    </source>
</evidence>
<dbReference type="InterPro" id="IPR012948">
    <property type="entry name" value="AARP2CN"/>
</dbReference>
<keyword evidence="3" id="KW-0217">Developmental protein</keyword>
<evidence type="ECO:0000259" key="18">
    <source>
        <dbReference type="PROSITE" id="PS51714"/>
    </source>
</evidence>
<feature type="region of interest" description="Disordered" evidence="16">
    <location>
        <begin position="882"/>
        <end position="928"/>
    </location>
</feature>
<dbReference type="PANTHER" id="PTHR12858">
    <property type="entry name" value="RIBOSOME BIOGENESIS PROTEIN"/>
    <property type="match status" value="1"/>
</dbReference>
<evidence type="ECO:0008006" key="21">
    <source>
        <dbReference type="Google" id="ProtNLM"/>
    </source>
</evidence>
<feature type="compositionally biased region" description="Basic and acidic residues" evidence="16">
    <location>
        <begin position="628"/>
        <end position="647"/>
    </location>
</feature>
<evidence type="ECO:0000256" key="5">
    <source>
        <dbReference type="ARBA" id="ARBA00022553"/>
    </source>
</evidence>
<evidence type="ECO:0000256" key="4">
    <source>
        <dbReference type="ARBA" id="ARBA00022517"/>
    </source>
</evidence>
<dbReference type="InterPro" id="IPR027417">
    <property type="entry name" value="P-loop_NTPase"/>
</dbReference>
<feature type="compositionally biased region" description="Basic and acidic residues" evidence="16">
    <location>
        <begin position="917"/>
        <end position="928"/>
    </location>
</feature>
<feature type="domain" description="Homeobox" evidence="17">
    <location>
        <begin position="18"/>
        <end position="78"/>
    </location>
</feature>
<dbReference type="FunFam" id="1.10.10.60:FF:000312">
    <property type="entry name" value="Mix-type homeobox gene 1"/>
    <property type="match status" value="1"/>
</dbReference>
<evidence type="ECO:0000256" key="1">
    <source>
        <dbReference type="ARBA" id="ARBA00004604"/>
    </source>
</evidence>
<dbReference type="Gene3D" id="1.10.10.60">
    <property type="entry name" value="Homeodomain-like"/>
    <property type="match status" value="1"/>
</dbReference>
<feature type="compositionally biased region" description="Basic residues" evidence="16">
    <location>
        <begin position="136"/>
        <end position="155"/>
    </location>
</feature>
<comment type="catalytic activity">
    <reaction evidence="13">
        <text>GTP + H2O = GDP + phosphate + H(+)</text>
        <dbReference type="Rhea" id="RHEA:19669"/>
        <dbReference type="ChEBI" id="CHEBI:15377"/>
        <dbReference type="ChEBI" id="CHEBI:15378"/>
        <dbReference type="ChEBI" id="CHEBI:37565"/>
        <dbReference type="ChEBI" id="CHEBI:43474"/>
        <dbReference type="ChEBI" id="CHEBI:58189"/>
    </reaction>
    <physiologicalReaction direction="left-to-right" evidence="13">
        <dbReference type="Rhea" id="RHEA:19670"/>
    </physiologicalReaction>
</comment>
<dbReference type="PROSITE" id="PS51714">
    <property type="entry name" value="G_BMS1"/>
    <property type="match status" value="1"/>
</dbReference>
<dbReference type="GO" id="GO:0003677">
    <property type="term" value="F:DNA binding"/>
    <property type="evidence" value="ECO:0007669"/>
    <property type="project" value="UniProtKB-UniRule"/>
</dbReference>
<feature type="DNA-binding region" description="Homeobox" evidence="15">
    <location>
        <begin position="20"/>
        <end position="79"/>
    </location>
</feature>
<dbReference type="Gene3D" id="3.40.50.300">
    <property type="entry name" value="P-loop containing nucleotide triphosphate hydrolases"/>
    <property type="match status" value="1"/>
</dbReference>
<keyword evidence="11 15" id="KW-0371">Homeobox</keyword>
<feature type="compositionally biased region" description="Acidic residues" evidence="16">
    <location>
        <begin position="675"/>
        <end position="703"/>
    </location>
</feature>
<feature type="compositionally biased region" description="Basic and acidic residues" evidence="16">
    <location>
        <begin position="156"/>
        <end position="165"/>
    </location>
</feature>
<keyword evidence="7" id="KW-0378">Hydrolase</keyword>
<evidence type="ECO:0000256" key="10">
    <source>
        <dbReference type="ARBA" id="ARBA00023134"/>
    </source>
</evidence>
<dbReference type="CDD" id="cd00086">
    <property type="entry name" value="homeodomain"/>
    <property type="match status" value="1"/>
</dbReference>
<evidence type="ECO:0000313" key="20">
    <source>
        <dbReference type="Proteomes" id="UP001274896"/>
    </source>
</evidence>
<evidence type="ECO:0000256" key="11">
    <source>
        <dbReference type="ARBA" id="ARBA00023155"/>
    </source>
</evidence>
<comment type="subcellular location">
    <subcellularLocation>
        <location evidence="1">Nucleus</location>
        <location evidence="1">Nucleolus</location>
    </subcellularLocation>
</comment>
<dbReference type="InterPro" id="IPR007034">
    <property type="entry name" value="BMS1_TSR1_C"/>
</dbReference>